<dbReference type="PROSITE" id="PS50106">
    <property type="entry name" value="PDZ"/>
    <property type="match status" value="3"/>
</dbReference>
<dbReference type="AlphaFoldDB" id="A0A6G0XKL3"/>
<dbReference type="InterPro" id="IPR051342">
    <property type="entry name" value="PDZ_scaffold"/>
</dbReference>
<evidence type="ECO:0000313" key="3">
    <source>
        <dbReference type="EMBL" id="KAF0740940.1"/>
    </source>
</evidence>
<dbReference type="InterPro" id="IPR036034">
    <property type="entry name" value="PDZ_sf"/>
</dbReference>
<gene>
    <name evidence="3" type="ORF">Ae201684_003825</name>
</gene>
<accession>A0A6G0XKL3</accession>
<name>A0A6G0XKL3_9STRA</name>
<dbReference type="Gene3D" id="2.30.42.10">
    <property type="match status" value="1"/>
</dbReference>
<feature type="region of interest" description="Disordered" evidence="1">
    <location>
        <begin position="1"/>
        <end position="70"/>
    </location>
</feature>
<feature type="compositionally biased region" description="Polar residues" evidence="1">
    <location>
        <begin position="8"/>
        <end position="17"/>
    </location>
</feature>
<evidence type="ECO:0000256" key="1">
    <source>
        <dbReference type="SAM" id="MobiDB-lite"/>
    </source>
</evidence>
<sequence>MSLLDWNRVQQRSSTAGSGADRLSSFTPGITSRSSNAIPRPSRRRSVETGPISSMKHAQSTQPPRHSLQADDLMSRPSEAGEMQDPTRGQYNIIWNNSFLGIVFRCNSKNMAVIRRIEANAAPQVLAKAQVGDVLVAYNGEPSLSYDKTMEHLRYPDFPVTLTFAPPRSLLRASFNHSENNRPQPSAPSVVSTDMNESIMSYDDPDNLYHTTYEVVWNEGYKLGVSIVKVGSIPVVKERTCETGDPALAQIQANDQLISIQHNSTASLGYQASIVLLRDSKKPVHLVFRRKTAVSKEPQPSSTKRESDYSIVWESGPLGLTLKKDKELNTLVVARLNGDGLASRCNLISLGDRLVSVSNVTVNDLGLRGTMDFLKAVPKPAMLVFHRTDVGEPETEPSSISDESSSLSEVAKPTLIEAMHSMELEDEVAPLQPQQPLPAQVSRAASSNFSDLDDSGLYDTTFQTPPLSMTTGPPVIEIVWTTGPLGMTLKQIGTVVVISRLTGKGESPGLHDLQPGDVLVGVNEMDTSRLELDVLSTLLKSLAKPVLLRFMLQKTEEDL</sequence>
<comment type="caution">
    <text evidence="3">The sequence shown here is derived from an EMBL/GenBank/DDBJ whole genome shotgun (WGS) entry which is preliminary data.</text>
</comment>
<dbReference type="VEuPathDB" id="FungiDB:AeMF1_016202"/>
<proteinExistence type="predicted"/>
<dbReference type="PANTHER" id="PTHR19964">
    <property type="entry name" value="MULTIPLE PDZ DOMAIN PROTEIN"/>
    <property type="match status" value="1"/>
</dbReference>
<reference evidence="3 4" key="1">
    <citation type="submission" date="2019-07" db="EMBL/GenBank/DDBJ databases">
        <title>Genomics analysis of Aphanomyces spp. identifies a new class of oomycete effector associated with host adaptation.</title>
        <authorList>
            <person name="Gaulin E."/>
        </authorList>
    </citation>
    <scope>NUCLEOTIDE SEQUENCE [LARGE SCALE GENOMIC DNA]</scope>
    <source>
        <strain evidence="3 4">ATCC 201684</strain>
    </source>
</reference>
<organism evidence="3 4">
    <name type="scientific">Aphanomyces euteiches</name>
    <dbReference type="NCBI Taxonomy" id="100861"/>
    <lineage>
        <taxon>Eukaryota</taxon>
        <taxon>Sar</taxon>
        <taxon>Stramenopiles</taxon>
        <taxon>Oomycota</taxon>
        <taxon>Saprolegniomycetes</taxon>
        <taxon>Saprolegniales</taxon>
        <taxon>Verrucalvaceae</taxon>
        <taxon>Aphanomyces</taxon>
    </lineage>
</organism>
<feature type="domain" description="PDZ" evidence="2">
    <location>
        <begin position="80"/>
        <end position="168"/>
    </location>
</feature>
<feature type="domain" description="PDZ" evidence="2">
    <location>
        <begin position="314"/>
        <end position="389"/>
    </location>
</feature>
<evidence type="ECO:0000313" key="4">
    <source>
        <dbReference type="Proteomes" id="UP000481153"/>
    </source>
</evidence>
<protein>
    <recommendedName>
        <fullName evidence="2">PDZ domain-containing protein</fullName>
    </recommendedName>
</protein>
<dbReference type="EMBL" id="VJMJ01000042">
    <property type="protein sequence ID" value="KAF0740940.1"/>
    <property type="molecule type" value="Genomic_DNA"/>
</dbReference>
<evidence type="ECO:0000259" key="2">
    <source>
        <dbReference type="PROSITE" id="PS50106"/>
    </source>
</evidence>
<dbReference type="SMART" id="SM00228">
    <property type="entry name" value="PDZ"/>
    <property type="match status" value="4"/>
</dbReference>
<dbReference type="Proteomes" id="UP000481153">
    <property type="component" value="Unassembled WGS sequence"/>
</dbReference>
<feature type="domain" description="PDZ" evidence="2">
    <location>
        <begin position="483"/>
        <end position="554"/>
    </location>
</feature>
<keyword evidence="4" id="KW-1185">Reference proteome</keyword>
<dbReference type="InterPro" id="IPR001478">
    <property type="entry name" value="PDZ"/>
</dbReference>
<feature type="compositionally biased region" description="Polar residues" evidence="1">
    <location>
        <begin position="24"/>
        <end position="37"/>
    </location>
</feature>
<dbReference type="SUPFAM" id="SSF50156">
    <property type="entry name" value="PDZ domain-like"/>
    <property type="match status" value="3"/>
</dbReference>
<dbReference type="PANTHER" id="PTHR19964:SF92">
    <property type="entry name" value="PATJ HOMOLOG"/>
    <property type="match status" value="1"/>
</dbReference>